<dbReference type="InterPro" id="IPR036271">
    <property type="entry name" value="Tet_transcr_reg_TetR-rel_C_sf"/>
</dbReference>
<evidence type="ECO:0000256" key="3">
    <source>
        <dbReference type="ARBA" id="ARBA00023163"/>
    </source>
</evidence>
<dbReference type="SUPFAM" id="SSF46689">
    <property type="entry name" value="Homeodomain-like"/>
    <property type="match status" value="1"/>
</dbReference>
<gene>
    <name evidence="7" type="ORF">O1R50_01595</name>
</gene>
<keyword evidence="8" id="KW-1185">Reference proteome</keyword>
<evidence type="ECO:0000313" key="7">
    <source>
        <dbReference type="EMBL" id="MDA1358292.1"/>
    </source>
</evidence>
<evidence type="ECO:0000256" key="1">
    <source>
        <dbReference type="ARBA" id="ARBA00023015"/>
    </source>
</evidence>
<dbReference type="Gene3D" id="1.10.357.10">
    <property type="entry name" value="Tetracycline Repressor, domain 2"/>
    <property type="match status" value="1"/>
</dbReference>
<feature type="DNA-binding region" description="H-T-H motif" evidence="4">
    <location>
        <begin position="35"/>
        <end position="54"/>
    </location>
</feature>
<keyword evidence="2 4" id="KW-0238">DNA-binding</keyword>
<dbReference type="PANTHER" id="PTHR30055">
    <property type="entry name" value="HTH-TYPE TRANSCRIPTIONAL REGULATOR RUTR"/>
    <property type="match status" value="1"/>
</dbReference>
<accession>A0A9X3P6Y8</accession>
<proteinExistence type="predicted"/>
<dbReference type="AlphaFoldDB" id="A0A9X3P6Y8"/>
<organism evidence="7 8">
    <name type="scientific">Glycomyces luteolus</name>
    <dbReference type="NCBI Taxonomy" id="2670330"/>
    <lineage>
        <taxon>Bacteria</taxon>
        <taxon>Bacillati</taxon>
        <taxon>Actinomycetota</taxon>
        <taxon>Actinomycetes</taxon>
        <taxon>Glycomycetales</taxon>
        <taxon>Glycomycetaceae</taxon>
        <taxon>Glycomyces</taxon>
    </lineage>
</organism>
<name>A0A9X3P6Y8_9ACTN</name>
<dbReference type="InterPro" id="IPR009057">
    <property type="entry name" value="Homeodomain-like_sf"/>
</dbReference>
<evidence type="ECO:0000256" key="5">
    <source>
        <dbReference type="SAM" id="MobiDB-lite"/>
    </source>
</evidence>
<feature type="domain" description="HTH tetR-type" evidence="6">
    <location>
        <begin position="14"/>
        <end position="72"/>
    </location>
</feature>
<dbReference type="InterPro" id="IPR001647">
    <property type="entry name" value="HTH_TetR"/>
</dbReference>
<evidence type="ECO:0000313" key="8">
    <source>
        <dbReference type="Proteomes" id="UP001146067"/>
    </source>
</evidence>
<dbReference type="Proteomes" id="UP001146067">
    <property type="component" value="Unassembled WGS sequence"/>
</dbReference>
<dbReference type="PROSITE" id="PS50977">
    <property type="entry name" value="HTH_TETR_2"/>
    <property type="match status" value="1"/>
</dbReference>
<keyword evidence="3" id="KW-0804">Transcription</keyword>
<evidence type="ECO:0000259" key="6">
    <source>
        <dbReference type="PROSITE" id="PS50977"/>
    </source>
</evidence>
<evidence type="ECO:0000256" key="2">
    <source>
        <dbReference type="ARBA" id="ARBA00023125"/>
    </source>
</evidence>
<dbReference type="EMBL" id="JAPZVP010000001">
    <property type="protein sequence ID" value="MDA1358292.1"/>
    <property type="molecule type" value="Genomic_DNA"/>
</dbReference>
<reference evidence="7" key="1">
    <citation type="submission" date="2022-12" db="EMBL/GenBank/DDBJ databases">
        <title>Gycomyces niveus sp.nov.,a novel actinomycete isolated from soil in Shouguan.</title>
        <authorList>
            <person name="Yang X."/>
        </authorList>
    </citation>
    <scope>NUCLEOTIDE SEQUENCE</scope>
    <source>
        <strain evidence="7">NEAU-A15</strain>
    </source>
</reference>
<dbReference type="RefSeq" id="WP_270108084.1">
    <property type="nucleotide sequence ID" value="NZ_JAPZVP010000001.1"/>
</dbReference>
<sequence length="214" mass="23149">MTDKPLSGRKAQAARNDKLILEAAHEVFVANPDAPIAEVAKRAGVGISALYRRYPSKEDLLRKLCGDGLAKHVELVQDAVDSEGDLWEAFCRFMRQVVAADTASITVKLAGTFTPTPDMFGAGAAAAELNDVLMRKLHDAGVIRDDAKIGDVIMITESLASIDIGDTERTREVRLRSLELYLQALRAPGAGPLPGTPPTEEEMNARWIPKDAKA</sequence>
<evidence type="ECO:0000256" key="4">
    <source>
        <dbReference type="PROSITE-ProRule" id="PRU00335"/>
    </source>
</evidence>
<dbReference type="InterPro" id="IPR050109">
    <property type="entry name" value="HTH-type_TetR-like_transc_reg"/>
</dbReference>
<comment type="caution">
    <text evidence="7">The sequence shown here is derived from an EMBL/GenBank/DDBJ whole genome shotgun (WGS) entry which is preliminary data.</text>
</comment>
<dbReference type="GO" id="GO:0003700">
    <property type="term" value="F:DNA-binding transcription factor activity"/>
    <property type="evidence" value="ECO:0007669"/>
    <property type="project" value="TreeGrafter"/>
</dbReference>
<protein>
    <submittedName>
        <fullName evidence="7">Helix-turn-helix domain containing protein</fullName>
    </submittedName>
</protein>
<feature type="region of interest" description="Disordered" evidence="5">
    <location>
        <begin position="189"/>
        <end position="214"/>
    </location>
</feature>
<dbReference type="Pfam" id="PF00440">
    <property type="entry name" value="TetR_N"/>
    <property type="match status" value="1"/>
</dbReference>
<keyword evidence="1" id="KW-0805">Transcription regulation</keyword>
<dbReference type="GO" id="GO:0000976">
    <property type="term" value="F:transcription cis-regulatory region binding"/>
    <property type="evidence" value="ECO:0007669"/>
    <property type="project" value="TreeGrafter"/>
</dbReference>
<dbReference type="SUPFAM" id="SSF48498">
    <property type="entry name" value="Tetracyclin repressor-like, C-terminal domain"/>
    <property type="match status" value="1"/>
</dbReference>
<dbReference type="PANTHER" id="PTHR30055:SF234">
    <property type="entry name" value="HTH-TYPE TRANSCRIPTIONAL REGULATOR BETI"/>
    <property type="match status" value="1"/>
</dbReference>